<keyword evidence="4" id="KW-0206">Cytoskeleton</keyword>
<protein>
    <submittedName>
        <fullName evidence="7">Radial spoke head protein 6-like A</fullName>
    </submittedName>
</protein>
<feature type="region of interest" description="Disordered" evidence="6">
    <location>
        <begin position="518"/>
        <end position="568"/>
    </location>
</feature>
<dbReference type="Proteomes" id="UP000242188">
    <property type="component" value="Unassembled WGS sequence"/>
</dbReference>
<name>A0A210QCT9_MIZYE</name>
<dbReference type="PANTHER" id="PTHR13159">
    <property type="entry name" value="RADIAL SPOKEHEAD-RELATED"/>
    <property type="match status" value="1"/>
</dbReference>
<dbReference type="Pfam" id="PF04712">
    <property type="entry name" value="Radial_spoke"/>
    <property type="match status" value="1"/>
</dbReference>
<keyword evidence="2" id="KW-0963">Cytoplasm</keyword>
<feature type="compositionally biased region" description="Acidic residues" evidence="6">
    <location>
        <begin position="223"/>
        <end position="242"/>
    </location>
</feature>
<dbReference type="GO" id="GO:0060294">
    <property type="term" value="P:cilium movement involved in cell motility"/>
    <property type="evidence" value="ECO:0007669"/>
    <property type="project" value="InterPro"/>
</dbReference>
<dbReference type="InterPro" id="IPR006802">
    <property type="entry name" value="Radial_spoke"/>
</dbReference>
<dbReference type="GO" id="GO:0001534">
    <property type="term" value="C:radial spoke"/>
    <property type="evidence" value="ECO:0007669"/>
    <property type="project" value="InterPro"/>
</dbReference>
<accession>A0A210QCT9</accession>
<dbReference type="GO" id="GO:0035082">
    <property type="term" value="P:axoneme assembly"/>
    <property type="evidence" value="ECO:0007669"/>
    <property type="project" value="TreeGrafter"/>
</dbReference>
<proteinExistence type="predicted"/>
<organism evidence="7 8">
    <name type="scientific">Mizuhopecten yessoensis</name>
    <name type="common">Japanese scallop</name>
    <name type="synonym">Patinopecten yessoensis</name>
    <dbReference type="NCBI Taxonomy" id="6573"/>
    <lineage>
        <taxon>Eukaryota</taxon>
        <taxon>Metazoa</taxon>
        <taxon>Spiralia</taxon>
        <taxon>Lophotrochozoa</taxon>
        <taxon>Mollusca</taxon>
        <taxon>Bivalvia</taxon>
        <taxon>Autobranchia</taxon>
        <taxon>Pteriomorphia</taxon>
        <taxon>Pectinida</taxon>
        <taxon>Pectinoidea</taxon>
        <taxon>Pectinidae</taxon>
        <taxon>Mizuhopecten</taxon>
    </lineage>
</organism>
<dbReference type="CDD" id="cd22963">
    <property type="entry name" value="DD_CrRSP4-like"/>
    <property type="match status" value="1"/>
</dbReference>
<evidence type="ECO:0000256" key="5">
    <source>
        <dbReference type="ARBA" id="ARBA00023273"/>
    </source>
</evidence>
<dbReference type="EMBL" id="NEDP02004169">
    <property type="protein sequence ID" value="OWF46530.1"/>
    <property type="molecule type" value="Genomic_DNA"/>
</dbReference>
<comment type="subcellular location">
    <subcellularLocation>
        <location evidence="1">Cytoplasm</location>
        <location evidence="1">Cytoskeleton</location>
        <location evidence="1">Cilium axoneme</location>
    </subcellularLocation>
</comment>
<comment type="caution">
    <text evidence="7">The sequence shown here is derived from an EMBL/GenBank/DDBJ whole genome shotgun (WGS) entry which is preliminary data.</text>
</comment>
<gene>
    <name evidence="7" type="ORF">KP79_PYT01422</name>
</gene>
<evidence type="ECO:0000256" key="4">
    <source>
        <dbReference type="ARBA" id="ARBA00023212"/>
    </source>
</evidence>
<keyword evidence="3" id="KW-0969">Cilium</keyword>
<sequence>MKEQPPQVRGRRDLPSREEEARELGEHVFEEEEEKIIPVPEDERRCIDAKMYLMTSSTDTGDNLYDHLSSLLGDILYDQPTDAFESLEERSIDRKREALYYDSSTLLDKPATSQEQYLAHSQWRIFKNAGEDTEEYKSSIRSEHADPSENDKFIILPNLLRQAYFFEQSGFGLPREEIVRVSIAMRDIIEQWQIESIRFWGKIFGIHQNYYVVETEFQEGDYESDTSDLGLEEDSEIPDEGTTDSLFDDLSTSDDIKPTYKPKPKIPCEPLGTGLNKKVYFVCSEPGLPWERLPHITPAQVVAARQIRRYFTGNLDDPIIAYPPFPGVERNYLRAQIARIGAATSVSPIGYFRFDDQEEEEEAEEAAAGRSSCVIDTEYDGLPLRELVDPTLQSWCHHVQSILPQGRNTWYNSVLARVEGEMEESEVEDREEPDEPTPEVGPPLLSPLSEDQNIGDSPAWVVRHSSKLVPEYSIAMLQSNTWPGAVTFGADRGRYFETLYVGWGLKKLSAEYDPTIPSDAMTEFPSGPEVTEADDPTPEEEAAFRAALQEKEMDDEVGGDEEGEDDDD</sequence>
<feature type="compositionally biased region" description="Acidic residues" evidence="6">
    <location>
        <begin position="531"/>
        <end position="541"/>
    </location>
</feature>
<dbReference type="STRING" id="6573.A0A210QCT9"/>
<feature type="compositionally biased region" description="Basic and acidic residues" evidence="6">
    <location>
        <begin position="10"/>
        <end position="28"/>
    </location>
</feature>
<evidence type="ECO:0000256" key="3">
    <source>
        <dbReference type="ARBA" id="ARBA00023069"/>
    </source>
</evidence>
<feature type="region of interest" description="Disordered" evidence="6">
    <location>
        <begin position="421"/>
        <end position="455"/>
    </location>
</feature>
<feature type="region of interest" description="Disordered" evidence="6">
    <location>
        <begin position="1"/>
        <end position="29"/>
    </location>
</feature>
<feature type="compositionally biased region" description="Acidic residues" evidence="6">
    <location>
        <begin position="552"/>
        <end position="568"/>
    </location>
</feature>
<keyword evidence="8" id="KW-1185">Reference proteome</keyword>
<dbReference type="PANTHER" id="PTHR13159:SF0">
    <property type="entry name" value="RADIAL SPOKE HEAD 6 HOMOLOG A"/>
    <property type="match status" value="1"/>
</dbReference>
<evidence type="ECO:0000313" key="7">
    <source>
        <dbReference type="EMBL" id="OWF46530.1"/>
    </source>
</evidence>
<dbReference type="OrthoDB" id="272202at2759"/>
<reference evidence="7 8" key="1">
    <citation type="journal article" date="2017" name="Nat. Ecol. Evol.">
        <title>Scallop genome provides insights into evolution of bilaterian karyotype and development.</title>
        <authorList>
            <person name="Wang S."/>
            <person name="Zhang J."/>
            <person name="Jiao W."/>
            <person name="Li J."/>
            <person name="Xun X."/>
            <person name="Sun Y."/>
            <person name="Guo X."/>
            <person name="Huan P."/>
            <person name="Dong B."/>
            <person name="Zhang L."/>
            <person name="Hu X."/>
            <person name="Sun X."/>
            <person name="Wang J."/>
            <person name="Zhao C."/>
            <person name="Wang Y."/>
            <person name="Wang D."/>
            <person name="Huang X."/>
            <person name="Wang R."/>
            <person name="Lv J."/>
            <person name="Li Y."/>
            <person name="Zhang Z."/>
            <person name="Liu B."/>
            <person name="Lu W."/>
            <person name="Hui Y."/>
            <person name="Liang J."/>
            <person name="Zhou Z."/>
            <person name="Hou R."/>
            <person name="Li X."/>
            <person name="Liu Y."/>
            <person name="Li H."/>
            <person name="Ning X."/>
            <person name="Lin Y."/>
            <person name="Zhao L."/>
            <person name="Xing Q."/>
            <person name="Dou J."/>
            <person name="Li Y."/>
            <person name="Mao J."/>
            <person name="Guo H."/>
            <person name="Dou H."/>
            <person name="Li T."/>
            <person name="Mu C."/>
            <person name="Jiang W."/>
            <person name="Fu Q."/>
            <person name="Fu X."/>
            <person name="Miao Y."/>
            <person name="Liu J."/>
            <person name="Yu Q."/>
            <person name="Li R."/>
            <person name="Liao H."/>
            <person name="Li X."/>
            <person name="Kong Y."/>
            <person name="Jiang Z."/>
            <person name="Chourrout D."/>
            <person name="Li R."/>
            <person name="Bao Z."/>
        </authorList>
    </citation>
    <scope>NUCLEOTIDE SEQUENCE [LARGE SCALE GENOMIC DNA]</scope>
    <source>
        <strain evidence="7 8">PY_sf001</strain>
    </source>
</reference>
<evidence type="ECO:0000256" key="1">
    <source>
        <dbReference type="ARBA" id="ARBA00004430"/>
    </source>
</evidence>
<evidence type="ECO:0000256" key="6">
    <source>
        <dbReference type="SAM" id="MobiDB-lite"/>
    </source>
</evidence>
<evidence type="ECO:0000256" key="2">
    <source>
        <dbReference type="ARBA" id="ARBA00022490"/>
    </source>
</evidence>
<feature type="region of interest" description="Disordered" evidence="6">
    <location>
        <begin position="223"/>
        <end position="249"/>
    </location>
</feature>
<keyword evidence="5" id="KW-0966">Cell projection</keyword>
<feature type="compositionally biased region" description="Acidic residues" evidence="6">
    <location>
        <begin position="421"/>
        <end position="437"/>
    </location>
</feature>
<dbReference type="AlphaFoldDB" id="A0A210QCT9"/>
<evidence type="ECO:0000313" key="8">
    <source>
        <dbReference type="Proteomes" id="UP000242188"/>
    </source>
</evidence>